<accession>A0ABQ6QNR9</accession>
<dbReference type="PANTHER" id="PTHR43135:SF3">
    <property type="entry name" value="ALPHA-D-RIBOSE 1-METHYLPHOSPHONATE 5-TRIPHOSPHATE DIPHOSPHATASE"/>
    <property type="match status" value="1"/>
</dbReference>
<dbReference type="SUPFAM" id="SSF51556">
    <property type="entry name" value="Metallo-dependent hydrolases"/>
    <property type="match status" value="1"/>
</dbReference>
<dbReference type="Gene3D" id="3.20.20.140">
    <property type="entry name" value="Metal-dependent hydrolases"/>
    <property type="match status" value="1"/>
</dbReference>
<evidence type="ECO:0000259" key="2">
    <source>
        <dbReference type="Pfam" id="PF01979"/>
    </source>
</evidence>
<reference evidence="3 4" key="1">
    <citation type="journal article" date="2024" name="Arch. Microbiol.">
        <title>Corallococcus caeni sp. nov., a novel myxobacterium isolated from activated sludge.</title>
        <authorList>
            <person name="Tomita S."/>
            <person name="Nakai R."/>
            <person name="Kuroda K."/>
            <person name="Kurashita H."/>
            <person name="Hatamoto M."/>
            <person name="Yamaguchi T."/>
            <person name="Narihiro T."/>
        </authorList>
    </citation>
    <scope>NUCLEOTIDE SEQUENCE [LARGE SCALE GENOMIC DNA]</scope>
    <source>
        <strain evidence="3 4">NO1</strain>
    </source>
</reference>
<evidence type="ECO:0000256" key="1">
    <source>
        <dbReference type="SAM" id="SignalP"/>
    </source>
</evidence>
<dbReference type="Gene3D" id="2.30.40.10">
    <property type="entry name" value="Urease, subunit C, domain 1"/>
    <property type="match status" value="1"/>
</dbReference>
<dbReference type="InterPro" id="IPR057744">
    <property type="entry name" value="OTAase-like"/>
</dbReference>
<comment type="caution">
    <text evidence="3">The sequence shown here is derived from an EMBL/GenBank/DDBJ whole genome shotgun (WGS) entry which is preliminary data.</text>
</comment>
<dbReference type="RefSeq" id="WP_338276452.1">
    <property type="nucleotide sequence ID" value="NZ_BTTX01000002.1"/>
</dbReference>
<dbReference type="Proteomes" id="UP001342631">
    <property type="component" value="Unassembled WGS sequence"/>
</dbReference>
<evidence type="ECO:0000313" key="3">
    <source>
        <dbReference type="EMBL" id="GMU05629.1"/>
    </source>
</evidence>
<keyword evidence="1" id="KW-0732">Signal</keyword>
<name>A0ABQ6QNR9_9BACT</name>
<dbReference type="InterPro" id="IPR032466">
    <property type="entry name" value="Metal_Hydrolase"/>
</dbReference>
<dbReference type="EMBL" id="BTTX01000002">
    <property type="protein sequence ID" value="GMU05629.1"/>
    <property type="molecule type" value="Genomic_DNA"/>
</dbReference>
<evidence type="ECO:0000313" key="4">
    <source>
        <dbReference type="Proteomes" id="UP001342631"/>
    </source>
</evidence>
<dbReference type="InterPro" id="IPR006680">
    <property type="entry name" value="Amidohydro-rel"/>
</dbReference>
<organism evidence="3 4">
    <name type="scientific">Corallococcus caeni</name>
    <dbReference type="NCBI Taxonomy" id="3082388"/>
    <lineage>
        <taxon>Bacteria</taxon>
        <taxon>Pseudomonadati</taxon>
        <taxon>Myxococcota</taxon>
        <taxon>Myxococcia</taxon>
        <taxon>Myxococcales</taxon>
        <taxon>Cystobacterineae</taxon>
        <taxon>Myxococcaceae</taxon>
        <taxon>Corallococcus</taxon>
    </lineage>
</organism>
<gene>
    <name evidence="3" type="ORF">ASNO1_18820</name>
</gene>
<protein>
    <submittedName>
        <fullName evidence="3">Amidohydrolase family protein</fullName>
    </submittedName>
</protein>
<feature type="domain" description="Amidohydrolase-related" evidence="2">
    <location>
        <begin position="77"/>
        <end position="426"/>
    </location>
</feature>
<proteinExistence type="predicted"/>
<dbReference type="Pfam" id="PF01979">
    <property type="entry name" value="Amidohydro_1"/>
    <property type="match status" value="1"/>
</dbReference>
<dbReference type="PANTHER" id="PTHR43135">
    <property type="entry name" value="ALPHA-D-RIBOSE 1-METHYLPHOSPHONATE 5-TRIPHOSPHATE DIPHOSPHATASE"/>
    <property type="match status" value="1"/>
</dbReference>
<keyword evidence="4" id="KW-1185">Reference proteome</keyword>
<feature type="chain" id="PRO_5047051973" evidence="1">
    <location>
        <begin position="21"/>
        <end position="441"/>
    </location>
</feature>
<dbReference type="CDD" id="cd01299">
    <property type="entry name" value="Met_dep_hydrolase_A"/>
    <property type="match status" value="1"/>
</dbReference>
<dbReference type="InterPro" id="IPR051781">
    <property type="entry name" value="Metallo-dep_Hydrolase"/>
</dbReference>
<dbReference type="InterPro" id="IPR011059">
    <property type="entry name" value="Metal-dep_hydrolase_composite"/>
</dbReference>
<feature type="signal peptide" evidence="1">
    <location>
        <begin position="1"/>
        <end position="20"/>
    </location>
</feature>
<dbReference type="SUPFAM" id="SSF51338">
    <property type="entry name" value="Composite domain of metallo-dependent hydrolases"/>
    <property type="match status" value="1"/>
</dbReference>
<sequence>MRRALLFGSLLLSLSLSSSAAAPARVQVLKAARLFDAKAGKVITPGVVVVSEGTVVGVGPKAPVPEGASVVDLGDATLLPGFMDAHTHLTVEPGPDWRKDLVDSFQRTIPEQTLDTLPWARATLMAGFTTVRNLGAEDFIDIGLRNAIARGNVVGPRILAATSSLSSTGGHCDYGNSFRKGLLAHDASPGVADGPDALRAKVRENVKYGADVIKVCATGGVMSLNADPDAPQLTQAELDAVVDEAHAHRRKVAAHAHGAEGAKRAIRAGVDSIEHGTLMDDEGVALMKQRGTWYVPTALAFFGVKELADQGKLPPDTVAKLRAVDKRREHVLRKAISLGVRIAFGTDAGVFEHGRNAQEFALLVEAGLTPAEALRTATVNAAELLGVADKLGTLEPGKLADVVAVPGDPLKDIRVTQKVFFVMKEGVIQRDDTAACSRAAP</sequence>